<sequence length="260" mass="29435">MNKVQDLQNTIENIVNGISGRMGVYVQLGNEHINVNGDLSMPSASLIKIPILLELFHQVEQGLIHLREINEIKDFKRVGGAGVLQSLTNDVKLTWYDLAVLMITVSDNMATNALIHRLNMNAVNDYCHAFTEATVLQREMMDYEAIKKGKDNWTSARDMVKLLTLIENEQFLSRESRQEIYSILTKQQFQDKLPARMDDTVTIANKTGELEGVEHDVAIIDGYGQRIYVAVLTHQLVNSYKGRSAISAIGYELYQYLKKA</sequence>
<dbReference type="InterPro" id="IPR045155">
    <property type="entry name" value="Beta-lactam_cat"/>
</dbReference>
<accession>A0A0M0LIE9</accession>
<keyword evidence="3" id="KW-1185">Reference proteome</keyword>
<dbReference type="Proteomes" id="UP000037558">
    <property type="component" value="Unassembled WGS sequence"/>
</dbReference>
<dbReference type="Gene3D" id="3.40.710.10">
    <property type="entry name" value="DD-peptidase/beta-lactamase superfamily"/>
    <property type="match status" value="1"/>
</dbReference>
<dbReference type="Pfam" id="PF13354">
    <property type="entry name" value="Beta-lactamase2"/>
    <property type="match status" value="1"/>
</dbReference>
<reference evidence="3" key="1">
    <citation type="submission" date="2015-08" db="EMBL/GenBank/DDBJ databases">
        <title>Fjat-14210 dsm16467.</title>
        <authorList>
            <person name="Liu B."/>
            <person name="Wang J."/>
            <person name="Zhu Y."/>
            <person name="Liu G."/>
            <person name="Chen Q."/>
            <person name="Chen Z."/>
            <person name="Lan J."/>
            <person name="Che J."/>
            <person name="Ge C."/>
            <person name="Shi H."/>
            <person name="Pan Z."/>
            <person name="Liu X."/>
        </authorList>
    </citation>
    <scope>NUCLEOTIDE SEQUENCE [LARGE SCALE GENOMIC DNA]</scope>
    <source>
        <strain evidence="3">DSM 16467</strain>
    </source>
</reference>
<dbReference type="InterPro" id="IPR012338">
    <property type="entry name" value="Beta-lactam/transpept-like"/>
</dbReference>
<dbReference type="GO" id="GO:0030655">
    <property type="term" value="P:beta-lactam antibiotic catabolic process"/>
    <property type="evidence" value="ECO:0007669"/>
    <property type="project" value="InterPro"/>
</dbReference>
<dbReference type="PANTHER" id="PTHR35333:SF3">
    <property type="entry name" value="BETA-LACTAMASE-TYPE TRANSPEPTIDASE FOLD CONTAINING PROTEIN"/>
    <property type="match status" value="1"/>
</dbReference>
<dbReference type="GO" id="GO:0046677">
    <property type="term" value="P:response to antibiotic"/>
    <property type="evidence" value="ECO:0007669"/>
    <property type="project" value="InterPro"/>
</dbReference>
<evidence type="ECO:0000313" key="3">
    <source>
        <dbReference type="Proteomes" id="UP000037558"/>
    </source>
</evidence>
<dbReference type="STRING" id="284581.AMD01_03210"/>
<dbReference type="RefSeq" id="WP_053399933.1">
    <property type="nucleotide sequence ID" value="NZ_LILC01000002.1"/>
</dbReference>
<dbReference type="AlphaFoldDB" id="A0A0M0LIE9"/>
<dbReference type="EMBL" id="LILC01000002">
    <property type="protein sequence ID" value="KOO50761.1"/>
    <property type="molecule type" value="Genomic_DNA"/>
</dbReference>
<name>A0A0M0LIE9_9BACI</name>
<dbReference type="PANTHER" id="PTHR35333">
    <property type="entry name" value="BETA-LACTAMASE"/>
    <property type="match status" value="1"/>
</dbReference>
<evidence type="ECO:0000313" key="2">
    <source>
        <dbReference type="EMBL" id="KOO50761.1"/>
    </source>
</evidence>
<dbReference type="SUPFAM" id="SSF56601">
    <property type="entry name" value="beta-lactamase/transpeptidase-like"/>
    <property type="match status" value="1"/>
</dbReference>
<protein>
    <recommendedName>
        <fullName evidence="1">Beta-lactamase class A catalytic domain-containing protein</fullName>
    </recommendedName>
</protein>
<dbReference type="PATRIC" id="fig|284581.3.peg.930"/>
<dbReference type="GO" id="GO:0008800">
    <property type="term" value="F:beta-lactamase activity"/>
    <property type="evidence" value="ECO:0007669"/>
    <property type="project" value="InterPro"/>
</dbReference>
<organism evidence="2 3">
    <name type="scientific">Priestia koreensis</name>
    <dbReference type="NCBI Taxonomy" id="284581"/>
    <lineage>
        <taxon>Bacteria</taxon>
        <taxon>Bacillati</taxon>
        <taxon>Bacillota</taxon>
        <taxon>Bacilli</taxon>
        <taxon>Bacillales</taxon>
        <taxon>Bacillaceae</taxon>
        <taxon>Priestia</taxon>
    </lineage>
</organism>
<feature type="domain" description="Beta-lactamase class A catalytic" evidence="1">
    <location>
        <begin position="28"/>
        <end position="233"/>
    </location>
</feature>
<dbReference type="OrthoDB" id="9775096at2"/>
<gene>
    <name evidence="2" type="ORF">AMD01_03210</name>
</gene>
<proteinExistence type="predicted"/>
<comment type="caution">
    <text evidence="2">The sequence shown here is derived from an EMBL/GenBank/DDBJ whole genome shotgun (WGS) entry which is preliminary data.</text>
</comment>
<dbReference type="InterPro" id="IPR000871">
    <property type="entry name" value="Beta-lactam_class-A"/>
</dbReference>
<evidence type="ECO:0000259" key="1">
    <source>
        <dbReference type="Pfam" id="PF13354"/>
    </source>
</evidence>